<evidence type="ECO:0000313" key="3">
    <source>
        <dbReference type="EMBL" id="MBR0561579.1"/>
    </source>
</evidence>
<dbReference type="GO" id="GO:0009307">
    <property type="term" value="P:DNA restriction-modification system"/>
    <property type="evidence" value="ECO:0007669"/>
    <property type="project" value="InterPro"/>
</dbReference>
<keyword evidence="1" id="KW-0472">Membrane</keyword>
<keyword evidence="3" id="KW-0255">Endonuclease</keyword>
<dbReference type="GO" id="GO:0003677">
    <property type="term" value="F:DNA binding"/>
    <property type="evidence" value="ECO:0007669"/>
    <property type="project" value="InterPro"/>
</dbReference>
<keyword evidence="3" id="KW-0540">Nuclease</keyword>
<sequence length="323" mass="34494">MSGIALLAGLGIALVAAAGVAWQIGIVGRRRADARLGVAAMAAMKWRELAVALRAAMRREGYFESRRAEAPRPEDGFDFALVRDGVPHLLACKHGTAYRLRAAAVAEFDRTLGMHGAGSGTLATLGRIEDDARRRRNVHDVTLLDGEALWWRLRADIPTETLAAIEAQVARDTRRQLAIGVGASATLGLLAFLALNPLLRDLDGRRDQAVVSAPVAAPRTGPAAPPPVADAPQVLDEAELQRRRTAVTVDIRALPGVASASWATASTLVLDPQDAGGQADDAPLIAEVCRLLGRYRELDMTRIQLVPPQGSGVPVRWRRCQGS</sequence>
<proteinExistence type="predicted"/>
<keyword evidence="1" id="KW-0812">Transmembrane</keyword>
<reference evidence="3" key="2">
    <citation type="submission" date="2021-04" db="EMBL/GenBank/DDBJ databases">
        <authorList>
            <person name="Karlyshev A.V."/>
        </authorList>
    </citation>
    <scope>NUCLEOTIDE SEQUENCE</scope>
    <source>
        <strain evidence="3">LMG 29479</strain>
    </source>
</reference>
<dbReference type="AlphaFoldDB" id="A0A8J8AXE2"/>
<dbReference type="GO" id="GO:0004519">
    <property type="term" value="F:endonuclease activity"/>
    <property type="evidence" value="ECO:0007669"/>
    <property type="project" value="UniProtKB-KW"/>
</dbReference>
<dbReference type="GO" id="GO:0016787">
    <property type="term" value="F:hydrolase activity"/>
    <property type="evidence" value="ECO:0007669"/>
    <property type="project" value="UniProtKB-KW"/>
</dbReference>
<feature type="transmembrane region" description="Helical" evidence="1">
    <location>
        <begin position="177"/>
        <end position="199"/>
    </location>
</feature>
<evidence type="ECO:0000256" key="1">
    <source>
        <dbReference type="SAM" id="Phobius"/>
    </source>
</evidence>
<dbReference type="InterPro" id="IPR007560">
    <property type="entry name" value="Restrct_endonuc_IV_Mrr"/>
</dbReference>
<dbReference type="Pfam" id="PF04471">
    <property type="entry name" value="Mrr_cat"/>
    <property type="match status" value="1"/>
</dbReference>
<feature type="domain" description="Restriction endonuclease type IV Mrr" evidence="2">
    <location>
        <begin position="42"/>
        <end position="149"/>
    </location>
</feature>
<evidence type="ECO:0000313" key="5">
    <source>
        <dbReference type="Proteomes" id="UP000675747"/>
    </source>
</evidence>
<dbReference type="Proteomes" id="UP000675747">
    <property type="component" value="Unassembled WGS sequence"/>
</dbReference>
<reference evidence="4 5" key="1">
    <citation type="journal article" date="2021" name="Microbiol. Resour. Announc.">
        <title>Draft Genome Sequence of Coralloluteibacterium stylophorae LMG 29479T.</title>
        <authorList>
            <person name="Karlyshev A.V."/>
            <person name="Kudryashova E.B."/>
            <person name="Ariskina E.V."/>
            <person name="Conroy A.P."/>
            <person name="Abidueva E.Y."/>
        </authorList>
    </citation>
    <scope>NUCLEOTIDE SEQUENCE [LARGE SCALE GENOMIC DNA]</scope>
    <source>
        <strain evidence="4 5">LMG 29479</strain>
    </source>
</reference>
<evidence type="ECO:0000259" key="2">
    <source>
        <dbReference type="Pfam" id="PF04471"/>
    </source>
</evidence>
<gene>
    <name evidence="4" type="ORF">KB893_001475</name>
    <name evidence="3" type="ORF">KB893_03430</name>
</gene>
<name>A0A8J8AXE2_9GAMM</name>
<dbReference type="RefSeq" id="WP_211925548.1">
    <property type="nucleotide sequence ID" value="NZ_JAGQFT020000001.1"/>
</dbReference>
<dbReference type="EC" id="3.1.21.-" evidence="3"/>
<keyword evidence="3" id="KW-0378">Hydrolase</keyword>
<organism evidence="3">
    <name type="scientific">Coralloluteibacterium stylophorae</name>
    <dbReference type="NCBI Taxonomy" id="1776034"/>
    <lineage>
        <taxon>Bacteria</taxon>
        <taxon>Pseudomonadati</taxon>
        <taxon>Pseudomonadota</taxon>
        <taxon>Gammaproteobacteria</taxon>
        <taxon>Lysobacterales</taxon>
        <taxon>Lysobacteraceae</taxon>
        <taxon>Coralloluteibacterium</taxon>
    </lineage>
</organism>
<protein>
    <submittedName>
        <fullName evidence="3">Restriction endonuclease</fullName>
        <ecNumber evidence="3">3.1.21.-</ecNumber>
    </submittedName>
</protein>
<comment type="caution">
    <text evidence="3">The sequence shown here is derived from an EMBL/GenBank/DDBJ whole genome shotgun (WGS) entry which is preliminary data.</text>
</comment>
<evidence type="ECO:0000313" key="4">
    <source>
        <dbReference type="EMBL" id="MBS7455805.1"/>
    </source>
</evidence>
<keyword evidence="5" id="KW-1185">Reference proteome</keyword>
<dbReference type="EMBL" id="JAGQFT020000001">
    <property type="protein sequence ID" value="MBS7455805.1"/>
    <property type="molecule type" value="Genomic_DNA"/>
</dbReference>
<keyword evidence="1" id="KW-1133">Transmembrane helix</keyword>
<dbReference type="EMBL" id="JAGQFT010000014">
    <property type="protein sequence ID" value="MBR0561579.1"/>
    <property type="molecule type" value="Genomic_DNA"/>
</dbReference>
<accession>A0A8J8AXE2</accession>